<feature type="signal peptide" evidence="1">
    <location>
        <begin position="1"/>
        <end position="26"/>
    </location>
</feature>
<accession>A0ABT2VRD1</accession>
<evidence type="ECO:0000256" key="1">
    <source>
        <dbReference type="SAM" id="SignalP"/>
    </source>
</evidence>
<gene>
    <name evidence="2" type="ORF">OCL06_12755</name>
</gene>
<feature type="chain" id="PRO_5046861370" description="DUF3019 domain-containing protein" evidence="1">
    <location>
        <begin position="27"/>
        <end position="137"/>
    </location>
</feature>
<evidence type="ECO:0000313" key="2">
    <source>
        <dbReference type="EMBL" id="MCU7555458.1"/>
    </source>
</evidence>
<sequence length="137" mass="14865">MKINRTGFLQGGLTAIAMLFSQWAVADTVSVANTLERPADVPCPVEFFSLRIPQAAKQCQLFDTQTESRTLPASMVFFMAQGHTDVVRQLQQTMPALAVHSTFNQRTLLVSSNNAIRVVVSPDGDGAQIDILVAAES</sequence>
<keyword evidence="3" id="KW-1185">Reference proteome</keyword>
<evidence type="ECO:0008006" key="4">
    <source>
        <dbReference type="Google" id="ProtNLM"/>
    </source>
</evidence>
<name>A0ABT2VRD1_9ALTE</name>
<evidence type="ECO:0000313" key="3">
    <source>
        <dbReference type="Proteomes" id="UP001209257"/>
    </source>
</evidence>
<proteinExistence type="predicted"/>
<organism evidence="2 3">
    <name type="scientific">Alteromonas salexigens</name>
    <dbReference type="NCBI Taxonomy" id="2982530"/>
    <lineage>
        <taxon>Bacteria</taxon>
        <taxon>Pseudomonadati</taxon>
        <taxon>Pseudomonadota</taxon>
        <taxon>Gammaproteobacteria</taxon>
        <taxon>Alteromonadales</taxon>
        <taxon>Alteromonadaceae</taxon>
        <taxon>Alteromonas/Salinimonas group</taxon>
        <taxon>Alteromonas</taxon>
    </lineage>
</organism>
<comment type="caution">
    <text evidence="2">The sequence shown here is derived from an EMBL/GenBank/DDBJ whole genome shotgun (WGS) entry which is preliminary data.</text>
</comment>
<protein>
    <recommendedName>
        <fullName evidence="4">DUF3019 domain-containing protein</fullName>
    </recommendedName>
</protein>
<dbReference type="Proteomes" id="UP001209257">
    <property type="component" value="Unassembled WGS sequence"/>
</dbReference>
<keyword evidence="1" id="KW-0732">Signal</keyword>
<dbReference type="RefSeq" id="WP_262995137.1">
    <property type="nucleotide sequence ID" value="NZ_JAOTJC010000011.1"/>
</dbReference>
<reference evidence="3" key="1">
    <citation type="submission" date="2023-07" db="EMBL/GenBank/DDBJ databases">
        <title>Study on multiphase classification of strain Alteromonas salexigens isolated from the Yellow Sea.</title>
        <authorList>
            <person name="Sun L."/>
        </authorList>
    </citation>
    <scope>NUCLEOTIDE SEQUENCE [LARGE SCALE GENOMIC DNA]</scope>
    <source>
        <strain evidence="3">ASW11-19</strain>
    </source>
</reference>
<dbReference type="EMBL" id="JAOTJC010000011">
    <property type="protein sequence ID" value="MCU7555458.1"/>
    <property type="molecule type" value="Genomic_DNA"/>
</dbReference>